<evidence type="ECO:0000256" key="4">
    <source>
        <dbReference type="ARBA" id="ARBA00022452"/>
    </source>
</evidence>
<keyword evidence="4" id="KW-1134">Transmembrane beta strand</keyword>
<dbReference type="InterPro" id="IPR018030">
    <property type="entry name" value="Fimbrial_membr_usher_CS"/>
</dbReference>
<dbReference type="InterPro" id="IPR043142">
    <property type="entry name" value="PapC-like_C_sf"/>
</dbReference>
<dbReference type="InterPro" id="IPR025885">
    <property type="entry name" value="PapC_N"/>
</dbReference>
<evidence type="ECO:0000256" key="9">
    <source>
        <dbReference type="RuleBase" id="RU003884"/>
    </source>
</evidence>
<comment type="similarity">
    <text evidence="2 9">Belongs to the fimbrial export usher family.</text>
</comment>
<dbReference type="Pfam" id="PF13953">
    <property type="entry name" value="PapC_C"/>
    <property type="match status" value="1"/>
</dbReference>
<dbReference type="GO" id="GO:0015473">
    <property type="term" value="F:fimbrial usher porin activity"/>
    <property type="evidence" value="ECO:0007669"/>
    <property type="project" value="InterPro"/>
</dbReference>
<feature type="domain" description="PapC N-terminal" evidence="11">
    <location>
        <begin position="7"/>
        <end position="151"/>
    </location>
</feature>
<dbReference type="InterPro" id="IPR025949">
    <property type="entry name" value="PapC-like_C"/>
</dbReference>
<protein>
    <submittedName>
        <fullName evidence="12">Fimbrial assembly protein</fullName>
    </submittedName>
</protein>
<keyword evidence="5 9" id="KW-0812">Transmembrane</keyword>
<evidence type="ECO:0000256" key="8">
    <source>
        <dbReference type="ARBA" id="ARBA00023237"/>
    </source>
</evidence>
<name>A0A1X1D1D8_9GAMM</name>
<evidence type="ECO:0000256" key="1">
    <source>
        <dbReference type="ARBA" id="ARBA00004571"/>
    </source>
</evidence>
<keyword evidence="13" id="KW-1185">Reference proteome</keyword>
<dbReference type="NCBIfam" id="NF011812">
    <property type="entry name" value="PRK15284.1"/>
    <property type="match status" value="1"/>
</dbReference>
<keyword evidence="3 9" id="KW-0813">Transport</keyword>
<dbReference type="Gene3D" id="2.60.40.2070">
    <property type="match status" value="1"/>
</dbReference>
<comment type="subcellular location">
    <subcellularLocation>
        <location evidence="1 9">Cell outer membrane</location>
        <topology evidence="1 9">Multi-pass membrane protein</topology>
    </subcellularLocation>
</comment>
<evidence type="ECO:0000259" key="10">
    <source>
        <dbReference type="Pfam" id="PF13953"/>
    </source>
</evidence>
<reference evidence="12 13" key="1">
    <citation type="journal article" date="2017" name="Antonie Van Leeuwenhoek">
        <title>Phylogenomic resolution of the bacterial genus Pantoea and its relationship with Erwinia and Tatumella.</title>
        <authorList>
            <person name="Palmer M."/>
            <person name="Steenkamp E.T."/>
            <person name="Coetzee M.P."/>
            <person name="Chan W.Y."/>
            <person name="van Zyl E."/>
            <person name="De Maayer P."/>
            <person name="Coutinho T.A."/>
            <person name="Blom J."/>
            <person name="Smits T.H."/>
            <person name="Duffy B."/>
            <person name="Venter S.N."/>
        </authorList>
    </citation>
    <scope>NUCLEOTIDE SEQUENCE [LARGE SCALE GENOMIC DNA]</scope>
    <source>
        <strain evidence="12 13">LMG 26277</strain>
    </source>
</reference>
<dbReference type="Gene3D" id="2.60.40.3110">
    <property type="match status" value="1"/>
</dbReference>
<dbReference type="PROSITE" id="PS01151">
    <property type="entry name" value="FIMBRIAL_USHER"/>
    <property type="match status" value="1"/>
</dbReference>
<keyword evidence="7 9" id="KW-0472">Membrane</keyword>
<dbReference type="STRING" id="1076551.HA48_18000"/>
<organism evidence="12 13">
    <name type="scientific">Pantoea wallisii</name>
    <dbReference type="NCBI Taxonomy" id="1076551"/>
    <lineage>
        <taxon>Bacteria</taxon>
        <taxon>Pseudomonadati</taxon>
        <taxon>Pseudomonadota</taxon>
        <taxon>Gammaproteobacteria</taxon>
        <taxon>Enterobacterales</taxon>
        <taxon>Erwiniaceae</taxon>
        <taxon>Pantoea</taxon>
    </lineage>
</organism>
<dbReference type="Pfam" id="PF13954">
    <property type="entry name" value="PapC_N"/>
    <property type="match status" value="1"/>
</dbReference>
<comment type="caution">
    <text evidence="12">The sequence shown here is derived from an EMBL/GenBank/DDBJ whole genome shotgun (WGS) entry which is preliminary data.</text>
</comment>
<evidence type="ECO:0000256" key="2">
    <source>
        <dbReference type="ARBA" id="ARBA00008064"/>
    </source>
</evidence>
<dbReference type="AlphaFoldDB" id="A0A1X1D1D8"/>
<dbReference type="EMBL" id="MLFS01000063">
    <property type="protein sequence ID" value="ORM70341.1"/>
    <property type="molecule type" value="Genomic_DNA"/>
</dbReference>
<dbReference type="InterPro" id="IPR000015">
    <property type="entry name" value="Fimb_usher"/>
</dbReference>
<dbReference type="SUPFAM" id="SSF141729">
    <property type="entry name" value="FimD N-terminal domain-like"/>
    <property type="match status" value="1"/>
</dbReference>
<dbReference type="Gene3D" id="3.10.20.410">
    <property type="match status" value="1"/>
</dbReference>
<gene>
    <name evidence="12" type="ORF">HA48_18000</name>
</gene>
<feature type="domain" description="PapC-like C-terminal" evidence="10">
    <location>
        <begin position="726"/>
        <end position="780"/>
    </location>
</feature>
<dbReference type="InterPro" id="IPR037224">
    <property type="entry name" value="PapC_N_sf"/>
</dbReference>
<evidence type="ECO:0000313" key="12">
    <source>
        <dbReference type="EMBL" id="ORM70341.1"/>
    </source>
</evidence>
<evidence type="ECO:0000256" key="5">
    <source>
        <dbReference type="ARBA" id="ARBA00022692"/>
    </source>
</evidence>
<proteinExistence type="inferred from homology"/>
<evidence type="ECO:0000313" key="13">
    <source>
        <dbReference type="Proteomes" id="UP000193104"/>
    </source>
</evidence>
<keyword evidence="8 9" id="KW-0998">Cell outer membrane</keyword>
<accession>A0A1X1D1D8</accession>
<keyword evidence="9" id="KW-1029">Fimbrium biogenesis</keyword>
<evidence type="ECO:0000256" key="3">
    <source>
        <dbReference type="ARBA" id="ARBA00022448"/>
    </source>
</evidence>
<dbReference type="GO" id="GO:0009297">
    <property type="term" value="P:pilus assembly"/>
    <property type="evidence" value="ECO:0007669"/>
    <property type="project" value="InterPro"/>
</dbReference>
<dbReference type="GO" id="GO:0009279">
    <property type="term" value="C:cell outer membrane"/>
    <property type="evidence" value="ECO:0007669"/>
    <property type="project" value="UniProtKB-SubCell"/>
</dbReference>
<dbReference type="InterPro" id="IPR042186">
    <property type="entry name" value="FimD_plug_dom"/>
</dbReference>
<dbReference type="PANTHER" id="PTHR30451">
    <property type="entry name" value="OUTER MEMBRANE USHER PROTEIN"/>
    <property type="match status" value="1"/>
</dbReference>
<evidence type="ECO:0000256" key="7">
    <source>
        <dbReference type="ARBA" id="ARBA00023136"/>
    </source>
</evidence>
<dbReference type="PANTHER" id="PTHR30451:SF10">
    <property type="entry name" value="OUTER MEMBRANE USHER PROTEIN YFCU-RELATED"/>
    <property type="match status" value="1"/>
</dbReference>
<dbReference type="Proteomes" id="UP000193104">
    <property type="component" value="Unassembled WGS sequence"/>
</dbReference>
<evidence type="ECO:0000259" key="11">
    <source>
        <dbReference type="Pfam" id="PF13954"/>
    </source>
</evidence>
<sequence>MAEKDVEFNTDVLDVKDRANFDLSRFAQSDYIYPGEYKMSLRLNDTTIGEAKVSFLPQEKNPDESEACVTPEIVSRLGLKTEESKKLQWWHDNQCLKLSSLPGMNSRGDLAEMALYLNVPQAYLEYVAPNWDPPSRWDIGVPGALFDYNVSAQAGHDRSSGSTRQFYGNGTAGFNAGAWRVRADWQASASHSATYSRKDFDWSRYYAYRPLPAIRSVISVGEDYLDSTLMDTFRFTGATLRSDDNQLPPNLRGYAPEVSGIARTNARVVVSQQGRIIYQTQVAPGPFRIQDIDQGLTGVLDVRVEEQDGTLQTFQVNMSSIPYLTRPGYVRYKLALGKPSDFNHHSQGPAFTTGEASVGISNGWSVFGGGIGSGDYQAGTLGFGRDLLFLGAASLDVTRSNARMKDGRSYSGNSYRLSYSKSFDEYNSQITFAGYRFSERNYMSMVQFLDALDNGVRGGSNKELYTITMNKQFVDSKISAYLNYSHQSYWDRPKDEQWNLSMARYFDIGRVKNISATLSLFRNTGDGRRNDGGFLQISVPWSSGGTVSYNASMTNNHLSQQVSYGAMPDERTFYNVGAGYNRYGNTFNGNVSRSEDFGSIDGNLNVQSSQSSSVGVTLRGGMTATAQGAALHRSAVMGGTRLMIDTDGVANVPLHGNGSPTHSNHFGKAVIADINGYYRSNASIDVDHLPDNMEAGDSVTELTLTEGAIGYRRMKVLAGAKSMALVTLADGGTPPFGATVHNDRDQETGIFNDGGSVFLSGIRPGGKMTVNWGEKQCSFTLPATLPADMMSQTLKLLCMAGSTSTVAPAKNK</sequence>
<dbReference type="Gene3D" id="2.60.40.2610">
    <property type="entry name" value="Outer membrane usher protein FimD, plug domain"/>
    <property type="match status" value="1"/>
</dbReference>
<evidence type="ECO:0000256" key="6">
    <source>
        <dbReference type="ARBA" id="ARBA00022729"/>
    </source>
</evidence>
<dbReference type="Pfam" id="PF00577">
    <property type="entry name" value="Usher"/>
    <property type="match status" value="1"/>
</dbReference>
<keyword evidence="6" id="KW-0732">Signal</keyword>